<evidence type="ECO:0000313" key="4">
    <source>
        <dbReference type="Proteomes" id="UP001501009"/>
    </source>
</evidence>
<evidence type="ECO:0000256" key="1">
    <source>
        <dbReference type="ARBA" id="ARBA00022527"/>
    </source>
</evidence>
<dbReference type="RefSeq" id="WP_275781178.1">
    <property type="nucleotide sequence ID" value="NZ_BAABDE010000024.1"/>
</dbReference>
<name>A0ABP7IKN4_9ACTN</name>
<keyword evidence="1" id="KW-0723">Serine/threonine-protein kinase</keyword>
<dbReference type="InterPro" id="IPR036890">
    <property type="entry name" value="HATPase_C_sf"/>
</dbReference>
<protein>
    <recommendedName>
        <fullName evidence="2">Histidine kinase/HSP90-like ATPase domain-containing protein</fullName>
    </recommendedName>
</protein>
<dbReference type="Proteomes" id="UP001501009">
    <property type="component" value="Unassembled WGS sequence"/>
</dbReference>
<dbReference type="CDD" id="cd16936">
    <property type="entry name" value="HATPase_RsbW-like"/>
    <property type="match status" value="1"/>
</dbReference>
<organism evidence="3 4">
    <name type="scientific">Streptomyces coacervatus</name>
    <dbReference type="NCBI Taxonomy" id="647381"/>
    <lineage>
        <taxon>Bacteria</taxon>
        <taxon>Bacillati</taxon>
        <taxon>Actinomycetota</taxon>
        <taxon>Actinomycetes</taxon>
        <taxon>Kitasatosporales</taxon>
        <taxon>Streptomycetaceae</taxon>
        <taxon>Streptomyces</taxon>
    </lineage>
</organism>
<keyword evidence="1" id="KW-0808">Transferase</keyword>
<dbReference type="Gene3D" id="3.30.565.10">
    <property type="entry name" value="Histidine kinase-like ATPase, C-terminal domain"/>
    <property type="match status" value="1"/>
</dbReference>
<feature type="domain" description="Histidine kinase/HSP90-like ATPase" evidence="2">
    <location>
        <begin position="18"/>
        <end position="128"/>
    </location>
</feature>
<accession>A0ABP7IKN4</accession>
<comment type="caution">
    <text evidence="3">The sequence shown here is derived from an EMBL/GenBank/DDBJ whole genome shotgun (WGS) entry which is preliminary data.</text>
</comment>
<dbReference type="EMBL" id="BAABDE010000024">
    <property type="protein sequence ID" value="GAA3820808.1"/>
    <property type="molecule type" value="Genomic_DNA"/>
</dbReference>
<dbReference type="Pfam" id="PF13581">
    <property type="entry name" value="HATPase_c_2"/>
    <property type="match status" value="1"/>
</dbReference>
<reference evidence="4" key="1">
    <citation type="journal article" date="2019" name="Int. J. Syst. Evol. Microbiol.">
        <title>The Global Catalogue of Microorganisms (GCM) 10K type strain sequencing project: providing services to taxonomists for standard genome sequencing and annotation.</title>
        <authorList>
            <consortium name="The Broad Institute Genomics Platform"/>
            <consortium name="The Broad Institute Genome Sequencing Center for Infectious Disease"/>
            <person name="Wu L."/>
            <person name="Ma J."/>
        </authorList>
    </citation>
    <scope>NUCLEOTIDE SEQUENCE [LARGE SCALE GENOMIC DNA]</scope>
    <source>
        <strain evidence="4">JCM 17138</strain>
    </source>
</reference>
<gene>
    <name evidence="3" type="ORF">GCM10022403_062800</name>
</gene>
<keyword evidence="1" id="KW-0418">Kinase</keyword>
<dbReference type="InterPro" id="IPR003594">
    <property type="entry name" value="HATPase_dom"/>
</dbReference>
<evidence type="ECO:0000259" key="2">
    <source>
        <dbReference type="Pfam" id="PF13581"/>
    </source>
</evidence>
<evidence type="ECO:0000313" key="3">
    <source>
        <dbReference type="EMBL" id="GAA3820808.1"/>
    </source>
</evidence>
<sequence length="138" mass="14790">MTTTAASVGPQRCQERYAARLEAAQQARRDIASALESWGLSHLIEPAEQIVTELVANAVEHTNAATVGISVVRTGKEAVRIVVTDTSRTRPTPASPSSDDENGRGLFLVGALAHDWGSELVHGGKRVWAELRVPRNAP</sequence>
<dbReference type="PANTHER" id="PTHR35526:SF3">
    <property type="entry name" value="ANTI-SIGMA-F FACTOR RSBW"/>
    <property type="match status" value="1"/>
</dbReference>
<dbReference type="SUPFAM" id="SSF55874">
    <property type="entry name" value="ATPase domain of HSP90 chaperone/DNA topoisomerase II/histidine kinase"/>
    <property type="match status" value="1"/>
</dbReference>
<keyword evidence="4" id="KW-1185">Reference proteome</keyword>
<dbReference type="PANTHER" id="PTHR35526">
    <property type="entry name" value="ANTI-SIGMA-F FACTOR RSBW-RELATED"/>
    <property type="match status" value="1"/>
</dbReference>
<proteinExistence type="predicted"/>
<dbReference type="InterPro" id="IPR050267">
    <property type="entry name" value="Anti-sigma-factor_SerPK"/>
</dbReference>